<dbReference type="Pfam" id="PF01872">
    <property type="entry name" value="RibD_C"/>
    <property type="match status" value="1"/>
</dbReference>
<evidence type="ECO:0000256" key="6">
    <source>
        <dbReference type="ARBA" id="ARBA00022619"/>
    </source>
</evidence>
<evidence type="ECO:0000256" key="12">
    <source>
        <dbReference type="PIRNR" id="PIRNR006769"/>
    </source>
</evidence>
<sequence length="351" mass="39181">MNRHECYMKRCLDLAVLGMGTVSPNPMVGAVIVCHDAIIGEGYTSPYGGPHAEVNAVQSVIAKYGTEKARQLFATSTIYVSLEPCAHFGKTPPCADMLISCGLPKVVVGCLDPFSKVNGLGIEKLQLAGIEVVTGVLEEECQYMNRRFFMQINENRPYVILKWAETSDGYFAPADTVQRWISNAASKQLVHKWRSEEDAILVGKNTALIDNPSLTNRCWTGKSPKRILIDRDLDIPADYHLLDQSTETIVFNAVKSEWHTNLKYIEIENFDLYLSQSVLYQLYLMDVQSIIIEGGAKTLQMFINAGLWDEARVFVSEESWGVGMVAPKINGALDIKLQVSDDHLLVYRPIL</sequence>
<evidence type="ECO:0000256" key="1">
    <source>
        <dbReference type="ARBA" id="ARBA00002151"/>
    </source>
</evidence>
<evidence type="ECO:0000256" key="7">
    <source>
        <dbReference type="ARBA" id="ARBA00022723"/>
    </source>
</evidence>
<dbReference type="PIRSF" id="PIRSF006769">
    <property type="entry name" value="RibD"/>
    <property type="match status" value="1"/>
</dbReference>
<keyword evidence="10 12" id="KW-0560">Oxidoreductase</keyword>
<evidence type="ECO:0000256" key="2">
    <source>
        <dbReference type="ARBA" id="ARBA00004882"/>
    </source>
</evidence>
<dbReference type="SUPFAM" id="SSF53927">
    <property type="entry name" value="Cytidine deaminase-like"/>
    <property type="match status" value="1"/>
</dbReference>
<evidence type="ECO:0000259" key="13">
    <source>
        <dbReference type="PROSITE" id="PS51747"/>
    </source>
</evidence>
<dbReference type="CDD" id="cd01284">
    <property type="entry name" value="Riboflavin_deaminase-reductase"/>
    <property type="match status" value="1"/>
</dbReference>
<dbReference type="EMBL" id="PSKQ01000018">
    <property type="protein sequence ID" value="MBE8720727.1"/>
    <property type="molecule type" value="Genomic_DNA"/>
</dbReference>
<evidence type="ECO:0000313" key="15">
    <source>
        <dbReference type="Proteomes" id="UP000618319"/>
    </source>
</evidence>
<comment type="similarity">
    <text evidence="4 12">In the N-terminal section; belongs to the cytidine and deoxycytidylate deaminase family.</text>
</comment>
<dbReference type="InterPro" id="IPR002125">
    <property type="entry name" value="CMP_dCMP_dom"/>
</dbReference>
<dbReference type="Gene3D" id="3.40.430.10">
    <property type="entry name" value="Dihydrofolate Reductase, subunit A"/>
    <property type="match status" value="1"/>
</dbReference>
<keyword evidence="8 12" id="KW-0862">Zinc</keyword>
<evidence type="ECO:0000256" key="10">
    <source>
        <dbReference type="ARBA" id="ARBA00023002"/>
    </source>
</evidence>
<comment type="caution">
    <text evidence="14">The sequence shown here is derived from an EMBL/GenBank/DDBJ whole genome shotgun (WGS) entry which is preliminary data.</text>
</comment>
<dbReference type="Proteomes" id="UP000618319">
    <property type="component" value="Unassembled WGS sequence"/>
</dbReference>
<keyword evidence="15" id="KW-1185">Reference proteome</keyword>
<evidence type="ECO:0000313" key="14">
    <source>
        <dbReference type="EMBL" id="MBE8720727.1"/>
    </source>
</evidence>
<evidence type="ECO:0000256" key="5">
    <source>
        <dbReference type="ARBA" id="ARBA00007417"/>
    </source>
</evidence>
<comment type="catalytic activity">
    <reaction evidence="12">
        <text>2,5-diamino-6-hydroxy-4-(5-phosphoribosylamino)-pyrimidine + H2O + H(+) = 5-amino-6-(5-phospho-D-ribosylamino)uracil + NH4(+)</text>
        <dbReference type="Rhea" id="RHEA:21868"/>
        <dbReference type="ChEBI" id="CHEBI:15377"/>
        <dbReference type="ChEBI" id="CHEBI:15378"/>
        <dbReference type="ChEBI" id="CHEBI:28938"/>
        <dbReference type="ChEBI" id="CHEBI:58453"/>
        <dbReference type="ChEBI" id="CHEBI:58614"/>
        <dbReference type="EC" id="3.5.4.26"/>
    </reaction>
</comment>
<comment type="function">
    <text evidence="1 12">Converts 2,5-diamino-6-(ribosylamino)-4(3h)-pyrimidinone 5'-phosphate into 5-amino-6-(ribosylamino)-2,4(1h,3h)-pyrimidinedione 5'-phosphate.</text>
</comment>
<dbReference type="EC" id="3.5.4.26" evidence="12"/>
<dbReference type="NCBIfam" id="TIGR00326">
    <property type="entry name" value="eubact_ribD"/>
    <property type="match status" value="1"/>
</dbReference>
<accession>A0ABR9T7V1</accession>
<keyword evidence="11" id="KW-0511">Multifunctional enzyme</keyword>
<dbReference type="RefSeq" id="WP_390881658.1">
    <property type="nucleotide sequence ID" value="NZ_MU158691.1"/>
</dbReference>
<comment type="pathway">
    <text evidence="2 12">Cofactor biosynthesis; riboflavin biosynthesis; 5-amino-6-(D-ribitylamino)uracil from GTP: step 2/4.</text>
</comment>
<dbReference type="PANTHER" id="PTHR38011">
    <property type="entry name" value="DIHYDROFOLATE REDUCTASE FAMILY PROTEIN (AFU_ORTHOLOGUE AFUA_8G06820)"/>
    <property type="match status" value="1"/>
</dbReference>
<dbReference type="Pfam" id="PF00383">
    <property type="entry name" value="dCMP_cyt_deam_1"/>
    <property type="match status" value="1"/>
</dbReference>
<dbReference type="PANTHER" id="PTHR38011:SF7">
    <property type="entry name" value="2,5-DIAMINO-6-RIBOSYLAMINO-4(3H)-PYRIMIDINONE 5'-PHOSPHATE REDUCTASE"/>
    <property type="match status" value="1"/>
</dbReference>
<dbReference type="PROSITE" id="PS51747">
    <property type="entry name" value="CYT_DCMP_DEAMINASES_2"/>
    <property type="match status" value="1"/>
</dbReference>
<proteinExistence type="inferred from homology"/>
<evidence type="ECO:0000256" key="4">
    <source>
        <dbReference type="ARBA" id="ARBA00005259"/>
    </source>
</evidence>
<reference evidence="14 15" key="1">
    <citation type="submission" date="2018-02" db="EMBL/GenBank/DDBJ databases">
        <title>Sphingobacterium KA21.</title>
        <authorList>
            <person name="Vasarhelyi B.M."/>
            <person name="Deshmukh S."/>
            <person name="Balint B."/>
            <person name="Kukolya J."/>
        </authorList>
    </citation>
    <scope>NUCLEOTIDE SEQUENCE [LARGE SCALE GENOMIC DNA]</scope>
    <source>
        <strain evidence="14 15">Ka21</strain>
    </source>
</reference>
<dbReference type="InterPro" id="IPR024072">
    <property type="entry name" value="DHFR-like_dom_sf"/>
</dbReference>
<evidence type="ECO:0000256" key="3">
    <source>
        <dbReference type="ARBA" id="ARBA00004910"/>
    </source>
</evidence>
<dbReference type="PROSITE" id="PS00903">
    <property type="entry name" value="CYT_DCMP_DEAMINASES_1"/>
    <property type="match status" value="1"/>
</dbReference>
<comment type="pathway">
    <text evidence="3 12">Cofactor biosynthesis; riboflavin biosynthesis; 5-amino-6-(D-ribitylamino)uracil from GTP: step 3/4.</text>
</comment>
<keyword evidence="12" id="KW-0378">Hydrolase</keyword>
<evidence type="ECO:0000256" key="9">
    <source>
        <dbReference type="ARBA" id="ARBA00022857"/>
    </source>
</evidence>
<dbReference type="InterPro" id="IPR004794">
    <property type="entry name" value="Eubact_RibD"/>
</dbReference>
<dbReference type="Gene3D" id="3.40.140.10">
    <property type="entry name" value="Cytidine Deaminase, domain 2"/>
    <property type="match status" value="1"/>
</dbReference>
<dbReference type="InterPro" id="IPR016193">
    <property type="entry name" value="Cytidine_deaminase-like"/>
</dbReference>
<keyword evidence="6 12" id="KW-0686">Riboflavin biosynthesis</keyword>
<dbReference type="InterPro" id="IPR002734">
    <property type="entry name" value="RibDG_C"/>
</dbReference>
<dbReference type="EC" id="1.1.1.193" evidence="12"/>
<protein>
    <recommendedName>
        <fullName evidence="12">Riboflavin biosynthesis protein RibD</fullName>
    </recommendedName>
    <domain>
        <recommendedName>
            <fullName evidence="12">Diaminohydroxyphosphoribosylaminopyrimidine deaminase</fullName>
            <shortName evidence="12">DRAP deaminase</shortName>
            <ecNumber evidence="12">3.5.4.26</ecNumber>
        </recommendedName>
        <alternativeName>
            <fullName evidence="12">Riboflavin-specific deaminase</fullName>
        </alternativeName>
    </domain>
    <domain>
        <recommendedName>
            <fullName evidence="12">5-amino-6-(5-phosphoribosylamino)uracil reductase</fullName>
            <ecNumber evidence="12">1.1.1.193</ecNumber>
        </recommendedName>
        <alternativeName>
            <fullName evidence="12">HTP reductase</fullName>
        </alternativeName>
    </domain>
</protein>
<evidence type="ECO:0000256" key="11">
    <source>
        <dbReference type="ARBA" id="ARBA00023268"/>
    </source>
</evidence>
<organism evidence="14 15">
    <name type="scientific">Sphingobacterium pedocola</name>
    <dbReference type="NCBI Taxonomy" id="2082722"/>
    <lineage>
        <taxon>Bacteria</taxon>
        <taxon>Pseudomonadati</taxon>
        <taxon>Bacteroidota</taxon>
        <taxon>Sphingobacteriia</taxon>
        <taxon>Sphingobacteriales</taxon>
        <taxon>Sphingobacteriaceae</taxon>
        <taxon>Sphingobacterium</taxon>
    </lineage>
</organism>
<keyword evidence="9 12" id="KW-0521">NADP</keyword>
<comment type="cofactor">
    <cofactor evidence="12">
        <name>Zn(2+)</name>
        <dbReference type="ChEBI" id="CHEBI:29105"/>
    </cofactor>
    <text evidence="12">Binds 1 zinc ion.</text>
</comment>
<evidence type="ECO:0000256" key="8">
    <source>
        <dbReference type="ARBA" id="ARBA00022833"/>
    </source>
</evidence>
<dbReference type="SUPFAM" id="SSF53597">
    <property type="entry name" value="Dihydrofolate reductase-like"/>
    <property type="match status" value="1"/>
</dbReference>
<dbReference type="InterPro" id="IPR016192">
    <property type="entry name" value="APOBEC/CMP_deaminase_Zn-bd"/>
</dbReference>
<comment type="similarity">
    <text evidence="5 12">In the C-terminal section; belongs to the HTP reductase family.</text>
</comment>
<gene>
    <name evidence="14" type="primary">ribD</name>
    <name evidence="14" type="ORF">C4F40_08320</name>
</gene>
<keyword evidence="7 12" id="KW-0479">Metal-binding</keyword>
<name>A0ABR9T7V1_9SPHI</name>
<comment type="catalytic activity">
    <reaction evidence="12">
        <text>5-amino-6-(5-phospho-D-ribitylamino)uracil + NADP(+) = 5-amino-6-(5-phospho-D-ribosylamino)uracil + NADPH + H(+)</text>
        <dbReference type="Rhea" id="RHEA:17845"/>
        <dbReference type="ChEBI" id="CHEBI:15378"/>
        <dbReference type="ChEBI" id="CHEBI:57783"/>
        <dbReference type="ChEBI" id="CHEBI:58349"/>
        <dbReference type="ChEBI" id="CHEBI:58421"/>
        <dbReference type="ChEBI" id="CHEBI:58453"/>
        <dbReference type="EC" id="1.1.1.193"/>
    </reaction>
</comment>
<dbReference type="InterPro" id="IPR050765">
    <property type="entry name" value="Riboflavin_Biosynth_HTPR"/>
</dbReference>
<feature type="domain" description="CMP/dCMP-type deaminase" evidence="13">
    <location>
        <begin position="2"/>
        <end position="133"/>
    </location>
</feature>